<keyword evidence="1" id="KW-1133">Transmembrane helix</keyword>
<accession>A0A814EJZ0</accession>
<name>A0A814EJZ0_ADIRI</name>
<reference evidence="2" key="1">
    <citation type="submission" date="2021-02" db="EMBL/GenBank/DDBJ databases">
        <authorList>
            <person name="Nowell W R."/>
        </authorList>
    </citation>
    <scope>NUCLEOTIDE SEQUENCE</scope>
</reference>
<protein>
    <submittedName>
        <fullName evidence="2">Uncharacterized protein</fullName>
    </submittedName>
</protein>
<dbReference type="Proteomes" id="UP000663828">
    <property type="component" value="Unassembled WGS sequence"/>
</dbReference>
<dbReference type="AlphaFoldDB" id="A0A814EJZ0"/>
<keyword evidence="1" id="KW-0472">Membrane</keyword>
<evidence type="ECO:0000256" key="1">
    <source>
        <dbReference type="SAM" id="Phobius"/>
    </source>
</evidence>
<feature type="transmembrane region" description="Helical" evidence="1">
    <location>
        <begin position="264"/>
        <end position="281"/>
    </location>
</feature>
<evidence type="ECO:0000313" key="2">
    <source>
        <dbReference type="EMBL" id="CAF0968335.1"/>
    </source>
</evidence>
<keyword evidence="1" id="KW-0812">Transmembrane</keyword>
<sequence length="282" mass="31413">MMTTDKNKHMLAKRYQMNFDRVGENKQLYEKLNSRKRLKLMENNEERIVWFSSISISHEKSKYVVQLLPKKQEMIELCKDPNQETFGSCRKDSMLLTHFAGGNNNTTSTDKFCQVNPPTGNISACAAVYACSSNIASYSVSSFSSYQTKTIIGLAKDGHLIYGPYLSSSTRVISGFDACNGMFHDSNGNYAYFATSTYPYLVGCFGPANYPSFGPNCTTNGPTNYTMSSYAQALMNSTVINSTTTTALLNTTTTTARRANSMSIRLNFSINLLLLFLIITMM</sequence>
<keyword evidence="3" id="KW-1185">Reference proteome</keyword>
<evidence type="ECO:0000313" key="3">
    <source>
        <dbReference type="Proteomes" id="UP000663828"/>
    </source>
</evidence>
<gene>
    <name evidence="2" type="ORF">XAT740_LOCUS11530</name>
</gene>
<dbReference type="EMBL" id="CAJNOR010000634">
    <property type="protein sequence ID" value="CAF0968335.1"/>
    <property type="molecule type" value="Genomic_DNA"/>
</dbReference>
<comment type="caution">
    <text evidence="2">The sequence shown here is derived from an EMBL/GenBank/DDBJ whole genome shotgun (WGS) entry which is preliminary data.</text>
</comment>
<proteinExistence type="predicted"/>
<organism evidence="2 3">
    <name type="scientific">Adineta ricciae</name>
    <name type="common">Rotifer</name>
    <dbReference type="NCBI Taxonomy" id="249248"/>
    <lineage>
        <taxon>Eukaryota</taxon>
        <taxon>Metazoa</taxon>
        <taxon>Spiralia</taxon>
        <taxon>Gnathifera</taxon>
        <taxon>Rotifera</taxon>
        <taxon>Eurotatoria</taxon>
        <taxon>Bdelloidea</taxon>
        <taxon>Adinetida</taxon>
        <taxon>Adinetidae</taxon>
        <taxon>Adineta</taxon>
    </lineage>
</organism>